<feature type="region of interest" description="Disordered" evidence="1">
    <location>
        <begin position="92"/>
        <end position="113"/>
    </location>
</feature>
<proteinExistence type="predicted"/>
<dbReference type="Proteomes" id="UP000639772">
    <property type="component" value="Unassembled WGS sequence"/>
</dbReference>
<dbReference type="OrthoDB" id="974159at2759"/>
<sequence>MYSALISVDMVVPKAILSNLFLSSRTNSFPRILLRSFSLEALFDRFPILLLPRKISSVADANKPSEPKSLSSIFASQSVNLLAKSPTCSKGAKAKKWKREENNLQPSNKSSVFRPLQERDFPQELSPEAALLLKRLHDEGYLKTEPGHVPPDYPSRHLIKSAAEKLGQRHQEIAKWLSGSDLKKIALFGCPNVERKVVFAAKRLRSFFSIQEDIICRGCKLKTTCKFVNQRVDKVDRVILADVMRLLTLLAFDAIPQQLSVPLDVKASVYKLLKEAVNLCE</sequence>
<dbReference type="EMBL" id="JADCNM010000002">
    <property type="protein sequence ID" value="KAG0493832.1"/>
    <property type="molecule type" value="Genomic_DNA"/>
</dbReference>
<evidence type="ECO:0000313" key="2">
    <source>
        <dbReference type="EMBL" id="KAG0491793.1"/>
    </source>
</evidence>
<evidence type="ECO:0000313" key="4">
    <source>
        <dbReference type="Proteomes" id="UP000636800"/>
    </source>
</evidence>
<protein>
    <submittedName>
        <fullName evidence="3">Uncharacterized protein</fullName>
    </submittedName>
</protein>
<dbReference type="Proteomes" id="UP000636800">
    <property type="component" value="Chromosome 2"/>
</dbReference>
<dbReference type="AlphaFoldDB" id="A0A835RY91"/>
<organism evidence="3 5">
    <name type="scientific">Vanilla planifolia</name>
    <name type="common">Vanilla</name>
    <dbReference type="NCBI Taxonomy" id="51239"/>
    <lineage>
        <taxon>Eukaryota</taxon>
        <taxon>Viridiplantae</taxon>
        <taxon>Streptophyta</taxon>
        <taxon>Embryophyta</taxon>
        <taxon>Tracheophyta</taxon>
        <taxon>Spermatophyta</taxon>
        <taxon>Magnoliopsida</taxon>
        <taxon>Liliopsida</taxon>
        <taxon>Asparagales</taxon>
        <taxon>Orchidaceae</taxon>
        <taxon>Vanilloideae</taxon>
        <taxon>Vanilleae</taxon>
        <taxon>Vanilla</taxon>
    </lineage>
</organism>
<accession>A0A835RY91</accession>
<evidence type="ECO:0000313" key="5">
    <source>
        <dbReference type="Proteomes" id="UP000639772"/>
    </source>
</evidence>
<evidence type="ECO:0000256" key="1">
    <source>
        <dbReference type="SAM" id="MobiDB-lite"/>
    </source>
</evidence>
<gene>
    <name evidence="3" type="ORF">HPP92_004826</name>
    <name evidence="2" type="ORF">HPP92_005191</name>
</gene>
<reference evidence="4 5" key="1">
    <citation type="journal article" date="2020" name="Nat. Food">
        <title>A phased Vanilla planifolia genome enables genetic improvement of flavour and production.</title>
        <authorList>
            <person name="Hasing T."/>
            <person name="Tang H."/>
            <person name="Brym M."/>
            <person name="Khazi F."/>
            <person name="Huang T."/>
            <person name="Chambers A.H."/>
        </authorList>
    </citation>
    <scope>NUCLEOTIDE SEQUENCE [LARGE SCALE GENOMIC DNA]</scope>
    <source>
        <tissue evidence="3">Leaf</tissue>
    </source>
</reference>
<name>A0A835RY91_VANPL</name>
<keyword evidence="4" id="KW-1185">Reference proteome</keyword>
<comment type="caution">
    <text evidence="3">The sequence shown here is derived from an EMBL/GenBank/DDBJ whole genome shotgun (WGS) entry which is preliminary data.</text>
</comment>
<dbReference type="EMBL" id="JADCNL010000002">
    <property type="protein sequence ID" value="KAG0491793.1"/>
    <property type="molecule type" value="Genomic_DNA"/>
</dbReference>
<evidence type="ECO:0000313" key="3">
    <source>
        <dbReference type="EMBL" id="KAG0493832.1"/>
    </source>
</evidence>